<sequence length="272" mass="30380">MESGEPFFHNAKLQKSGVEANAHPDHYFVTAQMARDCSAPISNKYPDLNIDYGYHFDSGLLGEYLKKRAIGLGLTHIVADIENVIVDDNLNINSVQSNAGSHTAEVYVDCTGFRSLLMQQALAEPFISYEDNLFNDSAIAIATDLNLDEPITPQTRSSALTCGWAWQIPLTNRYGNGYVYSSKYISDDDAEQELRAHLGIEDKPEIKARRLKMKIGRIEHHWKGNCLAVGLSQGFIEPLEATALMLVQYTIDNFIEHYVHSEHNSLTNNAVS</sequence>
<dbReference type="PANTHER" id="PTHR43747">
    <property type="entry name" value="FAD-BINDING PROTEIN"/>
    <property type="match status" value="1"/>
</dbReference>
<gene>
    <name evidence="1" type="ORF">PN838_13135</name>
</gene>
<dbReference type="SUPFAM" id="SSF51905">
    <property type="entry name" value="FAD/NAD(P)-binding domain"/>
    <property type="match status" value="1"/>
</dbReference>
<proteinExistence type="predicted"/>
<dbReference type="PANTHER" id="PTHR43747:SF4">
    <property type="entry name" value="FLAVIN-DEPENDENT TRYPTOPHAN HALOGENASE"/>
    <property type="match status" value="1"/>
</dbReference>
<comment type="caution">
    <text evidence="1">The sequence shown here is derived from an EMBL/GenBank/DDBJ whole genome shotgun (WGS) entry which is preliminary data.</text>
</comment>
<name>A0ABT5FDD0_9GAMM</name>
<evidence type="ECO:0000313" key="1">
    <source>
        <dbReference type="EMBL" id="MDC2889546.1"/>
    </source>
</evidence>
<evidence type="ECO:0000313" key="2">
    <source>
        <dbReference type="Proteomes" id="UP001528411"/>
    </source>
</evidence>
<dbReference type="Proteomes" id="UP001528411">
    <property type="component" value="Unassembled WGS sequence"/>
</dbReference>
<keyword evidence="2" id="KW-1185">Reference proteome</keyword>
<dbReference type="InterPro" id="IPR036188">
    <property type="entry name" value="FAD/NAD-bd_sf"/>
</dbReference>
<dbReference type="Pfam" id="PF04820">
    <property type="entry name" value="Trp_halogenase"/>
    <property type="match status" value="1"/>
</dbReference>
<protein>
    <submittedName>
        <fullName evidence="1">Tryptophan 7-halogenase</fullName>
    </submittedName>
</protein>
<dbReference type="EMBL" id="JAQOMS010000002">
    <property type="protein sequence ID" value="MDC2889546.1"/>
    <property type="molecule type" value="Genomic_DNA"/>
</dbReference>
<dbReference type="InterPro" id="IPR050816">
    <property type="entry name" value="Flavin-dep_Halogenase_NPB"/>
</dbReference>
<organism evidence="1 2">
    <name type="scientific">Psychrosphaera algicola</name>
    <dbReference type="NCBI Taxonomy" id="3023714"/>
    <lineage>
        <taxon>Bacteria</taxon>
        <taxon>Pseudomonadati</taxon>
        <taxon>Pseudomonadota</taxon>
        <taxon>Gammaproteobacteria</taxon>
        <taxon>Alteromonadales</taxon>
        <taxon>Pseudoalteromonadaceae</taxon>
        <taxon>Psychrosphaera</taxon>
    </lineage>
</organism>
<accession>A0ABT5FDD0</accession>
<dbReference type="InterPro" id="IPR006905">
    <property type="entry name" value="Flavin_halogenase"/>
</dbReference>
<dbReference type="Gene3D" id="3.50.50.60">
    <property type="entry name" value="FAD/NAD(P)-binding domain"/>
    <property type="match status" value="1"/>
</dbReference>
<reference evidence="1 2" key="1">
    <citation type="submission" date="2023-01" db="EMBL/GenBank/DDBJ databases">
        <title>Psychrosphaera sp. nov., isolated from marine algae.</title>
        <authorList>
            <person name="Bayburt H."/>
            <person name="Choi B.J."/>
            <person name="Kim J.M."/>
            <person name="Choi D.G."/>
            <person name="Jeon C.O."/>
        </authorList>
    </citation>
    <scope>NUCLEOTIDE SEQUENCE [LARGE SCALE GENOMIC DNA]</scope>
    <source>
        <strain evidence="1 2">G1-22</strain>
    </source>
</reference>